<dbReference type="RefSeq" id="WP_319613677.1">
    <property type="nucleotide sequence ID" value="NZ_JAWXYB010000018.1"/>
</dbReference>
<dbReference type="Proteomes" id="UP001279553">
    <property type="component" value="Unassembled WGS sequence"/>
</dbReference>
<dbReference type="EMBL" id="JAWXYB010000018">
    <property type="protein sequence ID" value="MDX5930748.1"/>
    <property type="molecule type" value="Genomic_DNA"/>
</dbReference>
<evidence type="ECO:0000313" key="3">
    <source>
        <dbReference type="Proteomes" id="UP001279553"/>
    </source>
</evidence>
<dbReference type="AlphaFoldDB" id="A0AAW9DNZ1"/>
<feature type="chain" id="PRO_5043634153" evidence="1">
    <location>
        <begin position="28"/>
        <end position="299"/>
    </location>
</feature>
<organism evidence="2 3">
    <name type="scientific">Acidiphilium acidophilum</name>
    <name type="common">Thiobacillus acidophilus</name>
    <dbReference type="NCBI Taxonomy" id="76588"/>
    <lineage>
        <taxon>Bacteria</taxon>
        <taxon>Pseudomonadati</taxon>
        <taxon>Pseudomonadota</taxon>
        <taxon>Alphaproteobacteria</taxon>
        <taxon>Acetobacterales</taxon>
        <taxon>Acidocellaceae</taxon>
        <taxon>Acidiphilium</taxon>
    </lineage>
</organism>
<sequence length="299" mass="33008">MIRPIRTLSAFGLAITAAALTVSPASACSDHTKPIAVGGVDGFASLANPANSAILRKSCKVSLYIHDYIWTRLKHGNPTRQKILNVFKGTGPAMLELGASANASAYFGTYYKQTYLARGVIAHIANINGAGGLTLPQWRAYVAGGRADGLKTLAPVFAPNVNQLWHHGKIDRHVWDQNKRRALIGGGIAIDAPPSFFFWYTPDYRHFIVHEIQWANQNHLRSILIISPNTARRRFLSDTQLMVAYLRKRNAIPTNYVVENYDPLPWPKNFINLVGSETSPYSVTGVALWMTTLFPNPPA</sequence>
<protein>
    <submittedName>
        <fullName evidence="2">Uncharacterized protein</fullName>
    </submittedName>
</protein>
<proteinExistence type="predicted"/>
<keyword evidence="3" id="KW-1185">Reference proteome</keyword>
<name>A0AAW9DNZ1_ACIAO</name>
<feature type="signal peptide" evidence="1">
    <location>
        <begin position="1"/>
        <end position="27"/>
    </location>
</feature>
<accession>A0AAW9DNZ1</accession>
<gene>
    <name evidence="2" type="ORF">SIL87_08240</name>
</gene>
<comment type="caution">
    <text evidence="2">The sequence shown here is derived from an EMBL/GenBank/DDBJ whole genome shotgun (WGS) entry which is preliminary data.</text>
</comment>
<keyword evidence="1" id="KW-0732">Signal</keyword>
<reference evidence="2 3" key="1">
    <citation type="submission" date="2023-11" db="EMBL/GenBank/DDBJ databases">
        <title>MicrobeMod: A computational toolkit for identifying prokaryotic methylation and restriction-modification with nanopore sequencing.</title>
        <authorList>
            <person name="Crits-Christoph A."/>
            <person name="Kang S.C."/>
            <person name="Lee H."/>
            <person name="Ostrov N."/>
        </authorList>
    </citation>
    <scope>NUCLEOTIDE SEQUENCE [LARGE SCALE GENOMIC DNA]</scope>
    <source>
        <strain evidence="2 3">DSMZ 700</strain>
    </source>
</reference>
<evidence type="ECO:0000256" key="1">
    <source>
        <dbReference type="SAM" id="SignalP"/>
    </source>
</evidence>
<evidence type="ECO:0000313" key="2">
    <source>
        <dbReference type="EMBL" id="MDX5930748.1"/>
    </source>
</evidence>